<name>A0AAC8YXE8_SPHMC</name>
<dbReference type="Pfam" id="PF00378">
    <property type="entry name" value="ECH_1"/>
    <property type="match status" value="1"/>
</dbReference>
<dbReference type="InterPro" id="IPR018376">
    <property type="entry name" value="Enoyl-CoA_hyd/isom_CS"/>
</dbReference>
<dbReference type="EMBL" id="CP013344">
    <property type="protein sequence ID" value="AMU88020.1"/>
    <property type="molecule type" value="Genomic_DNA"/>
</dbReference>
<evidence type="ECO:0000256" key="2">
    <source>
        <dbReference type="RuleBase" id="RU003707"/>
    </source>
</evidence>
<sequence>MTTEPTLIVATPTPGVLHLTFNRPDVHNAYDTPTFTAFAEQLDRAASDPDIRAIVISARGGKAFSAGFDIHEMAGFDAATMRRAFETRDPVFGRVAAHPLPIIAAIDGICFGAGALLALACDMRIATPGFRFKVTAVGYGCANATWSLPRAVGAPRAKAILMTGQVVGAEEAERIGLVNAVVEASELDAHAIALASAIAGHPPQGIKGIKTLVDGSLTRSPIEGWQAEYDWMIASMTDAPGGGETFGKFLSEHDDHKR</sequence>
<dbReference type="CDD" id="cd06558">
    <property type="entry name" value="crotonase-like"/>
    <property type="match status" value="1"/>
</dbReference>
<dbReference type="SUPFAM" id="SSF52096">
    <property type="entry name" value="ClpP/crotonase"/>
    <property type="match status" value="1"/>
</dbReference>
<organism evidence="3 4">
    <name type="scientific">Sphingopyxis macrogoltabida</name>
    <name type="common">Sphingomonas macrogoltabidus</name>
    <dbReference type="NCBI Taxonomy" id="33050"/>
    <lineage>
        <taxon>Bacteria</taxon>
        <taxon>Pseudomonadati</taxon>
        <taxon>Pseudomonadota</taxon>
        <taxon>Alphaproteobacteria</taxon>
        <taxon>Sphingomonadales</taxon>
        <taxon>Sphingomonadaceae</taxon>
        <taxon>Sphingopyxis</taxon>
    </lineage>
</organism>
<keyword evidence="4" id="KW-1185">Reference proteome</keyword>
<evidence type="ECO:0008006" key="5">
    <source>
        <dbReference type="Google" id="ProtNLM"/>
    </source>
</evidence>
<dbReference type="Proteomes" id="UP000076088">
    <property type="component" value="Chromosome"/>
</dbReference>
<dbReference type="Gene3D" id="3.90.226.10">
    <property type="entry name" value="2-enoyl-CoA Hydratase, Chain A, domain 1"/>
    <property type="match status" value="1"/>
</dbReference>
<dbReference type="InterPro" id="IPR001753">
    <property type="entry name" value="Enoyl-CoA_hydra/iso"/>
</dbReference>
<evidence type="ECO:0000313" key="4">
    <source>
        <dbReference type="Proteomes" id="UP000076088"/>
    </source>
</evidence>
<dbReference type="RefSeq" id="WP_054724797.1">
    <property type="nucleotide sequence ID" value="NZ_CP009429.1"/>
</dbReference>
<dbReference type="PANTHER" id="PTHR11941">
    <property type="entry name" value="ENOYL-COA HYDRATASE-RELATED"/>
    <property type="match status" value="1"/>
</dbReference>
<proteinExistence type="inferred from homology"/>
<dbReference type="GO" id="GO:0003824">
    <property type="term" value="F:catalytic activity"/>
    <property type="evidence" value="ECO:0007669"/>
    <property type="project" value="InterPro"/>
</dbReference>
<dbReference type="KEGG" id="smaz:LH19_03035"/>
<dbReference type="PROSITE" id="PS00166">
    <property type="entry name" value="ENOYL_COA_HYDRATASE"/>
    <property type="match status" value="1"/>
</dbReference>
<gene>
    <name evidence="3" type="ORF">ATM17_03005</name>
</gene>
<dbReference type="PANTHER" id="PTHR11941:SF54">
    <property type="entry name" value="ENOYL-COA HYDRATASE, MITOCHONDRIAL"/>
    <property type="match status" value="1"/>
</dbReference>
<evidence type="ECO:0000313" key="3">
    <source>
        <dbReference type="EMBL" id="AMU88020.1"/>
    </source>
</evidence>
<comment type="similarity">
    <text evidence="1 2">Belongs to the enoyl-CoA hydratase/isomerase family.</text>
</comment>
<evidence type="ECO:0000256" key="1">
    <source>
        <dbReference type="ARBA" id="ARBA00005254"/>
    </source>
</evidence>
<dbReference type="GO" id="GO:0006635">
    <property type="term" value="P:fatty acid beta-oxidation"/>
    <property type="evidence" value="ECO:0007669"/>
    <property type="project" value="TreeGrafter"/>
</dbReference>
<reference evidence="3 4" key="2">
    <citation type="journal article" date="2016" name="Genome Announc.">
        <title>Complete Genome Sequence of Sphingopyxis macrogoltabida Strain 203N (NBRC 111659), a Polyethylene Glycol Degrader.</title>
        <authorList>
            <person name="Ohtsubo Y."/>
            <person name="Nonoyama S."/>
            <person name="Nagata Y."/>
            <person name="Numata M."/>
            <person name="Tsuchikane K."/>
            <person name="Hosoyama A."/>
            <person name="Yamazoe A."/>
            <person name="Tsuda M."/>
            <person name="Fujita N."/>
            <person name="Kawai F."/>
        </authorList>
    </citation>
    <scope>NUCLEOTIDE SEQUENCE [LARGE SCALE GENOMIC DNA]</scope>
    <source>
        <strain evidence="3 4">203N</strain>
    </source>
</reference>
<protein>
    <recommendedName>
        <fullName evidence="5">Enoyl-CoA hydratase</fullName>
    </recommendedName>
</protein>
<dbReference type="AlphaFoldDB" id="A0AAC8YXE8"/>
<dbReference type="InterPro" id="IPR029045">
    <property type="entry name" value="ClpP/crotonase-like_dom_sf"/>
</dbReference>
<accession>A0AAC8YXE8</accession>
<reference evidence="4" key="1">
    <citation type="submission" date="2015-11" db="EMBL/GenBank/DDBJ databases">
        <title>Complete genome sequence of a polyethylene-glycol degrader Sphingopyxis macrogoltabida 203N (NBRC 111659).</title>
        <authorList>
            <person name="Yoshiyuki O."/>
            <person name="Shouta N."/>
            <person name="Nagata Y."/>
            <person name="Numata M."/>
            <person name="Tsuchikane K."/>
            <person name="Hosoyama A."/>
            <person name="Yamazoe A."/>
            <person name="Tsuda M."/>
            <person name="Fujita N."/>
            <person name="Kawai F."/>
        </authorList>
    </citation>
    <scope>NUCLEOTIDE SEQUENCE [LARGE SCALE GENOMIC DNA]</scope>
    <source>
        <strain evidence="4">203N</strain>
    </source>
</reference>